<dbReference type="OrthoDB" id="9791198at2"/>
<dbReference type="AlphaFoldDB" id="A0A3D9Z1W6"/>
<accession>A0A3D9Z1W6</accession>
<comment type="caution">
    <text evidence="1">The sequence shown here is derived from an EMBL/GenBank/DDBJ whole genome shotgun (WGS) entry which is preliminary data.</text>
</comment>
<dbReference type="SUPFAM" id="SSF54427">
    <property type="entry name" value="NTF2-like"/>
    <property type="match status" value="1"/>
</dbReference>
<dbReference type="EMBL" id="QUMO01000001">
    <property type="protein sequence ID" value="REF89127.1"/>
    <property type="molecule type" value="Genomic_DNA"/>
</dbReference>
<keyword evidence="2" id="KW-1185">Reference proteome</keyword>
<dbReference type="Gene3D" id="3.10.450.50">
    <property type="match status" value="1"/>
</dbReference>
<dbReference type="InterPro" id="IPR024507">
    <property type="entry name" value="AtzH-like"/>
</dbReference>
<dbReference type="RefSeq" id="WP_115834937.1">
    <property type="nucleotide sequence ID" value="NZ_CP025086.1"/>
</dbReference>
<sequence>MEINRPDVVAEVTKKFLEYEQAINDNDIEILDAAFLESTYTVRFGMTEELWSHEEIKAFRRSRNTAGLQRNLERYEITTYGDNIAVANAIFSRENVNKIGRQSQTWIKFGDGWRVVSAHVSLVDKR</sequence>
<dbReference type="Pfam" id="PF11533">
    <property type="entry name" value="AtzH-like"/>
    <property type="match status" value="1"/>
</dbReference>
<reference evidence="1 2" key="1">
    <citation type="submission" date="2018-08" db="EMBL/GenBank/DDBJ databases">
        <title>Genomic Encyclopedia of Type Strains, Phase IV (KMG-IV): sequencing the most valuable type-strain genomes for metagenomic binning, comparative biology and taxonomic classification.</title>
        <authorList>
            <person name="Goeker M."/>
        </authorList>
    </citation>
    <scope>NUCLEOTIDE SEQUENCE [LARGE SCALE GENOMIC DNA]</scope>
    <source>
        <strain evidence="1 2">BW863</strain>
    </source>
</reference>
<evidence type="ECO:0000313" key="2">
    <source>
        <dbReference type="Proteomes" id="UP000256900"/>
    </source>
</evidence>
<dbReference type="NCBIfam" id="NF033625">
    <property type="entry name" value="HpxZ"/>
    <property type="match status" value="1"/>
</dbReference>
<dbReference type="InterPro" id="IPR032710">
    <property type="entry name" value="NTF2-like_dom_sf"/>
</dbReference>
<gene>
    <name evidence="1" type="ORF">DES32_0342</name>
</gene>
<dbReference type="Proteomes" id="UP000256900">
    <property type="component" value="Unassembled WGS sequence"/>
</dbReference>
<organism evidence="1 2">
    <name type="scientific">Methylovirgula ligni</name>
    <dbReference type="NCBI Taxonomy" id="569860"/>
    <lineage>
        <taxon>Bacteria</taxon>
        <taxon>Pseudomonadati</taxon>
        <taxon>Pseudomonadota</taxon>
        <taxon>Alphaproteobacteria</taxon>
        <taxon>Hyphomicrobiales</taxon>
        <taxon>Beijerinckiaceae</taxon>
        <taxon>Methylovirgula</taxon>
    </lineage>
</organism>
<name>A0A3D9Z1W6_9HYPH</name>
<evidence type="ECO:0000313" key="1">
    <source>
        <dbReference type="EMBL" id="REF89127.1"/>
    </source>
</evidence>
<protein>
    <submittedName>
        <fullName evidence="1">Uncharacterized protein DUF3225</fullName>
    </submittedName>
</protein>
<proteinExistence type="predicted"/>